<dbReference type="OrthoDB" id="8186940at2759"/>
<evidence type="ECO:0000313" key="3">
    <source>
        <dbReference type="Proteomes" id="UP001151699"/>
    </source>
</evidence>
<organism evidence="2 3">
    <name type="scientific">Pseudolycoriella hygida</name>
    <dbReference type="NCBI Taxonomy" id="35572"/>
    <lineage>
        <taxon>Eukaryota</taxon>
        <taxon>Metazoa</taxon>
        <taxon>Ecdysozoa</taxon>
        <taxon>Arthropoda</taxon>
        <taxon>Hexapoda</taxon>
        <taxon>Insecta</taxon>
        <taxon>Pterygota</taxon>
        <taxon>Neoptera</taxon>
        <taxon>Endopterygota</taxon>
        <taxon>Diptera</taxon>
        <taxon>Nematocera</taxon>
        <taxon>Sciaroidea</taxon>
        <taxon>Sciaridae</taxon>
        <taxon>Pseudolycoriella</taxon>
    </lineage>
</organism>
<comment type="caution">
    <text evidence="2">The sequence shown here is derived from an EMBL/GenBank/DDBJ whole genome shotgun (WGS) entry which is preliminary data.</text>
</comment>
<evidence type="ECO:0000313" key="2">
    <source>
        <dbReference type="EMBL" id="KAJ6644587.1"/>
    </source>
</evidence>
<evidence type="ECO:0000256" key="1">
    <source>
        <dbReference type="SAM" id="MobiDB-lite"/>
    </source>
</evidence>
<sequence length="294" mass="33037">MREQEIFVFLTSKNNMKLVTVILLCGLSMSITNADSKRFKRFLIFPASAPTRMQLIAGIGIPVDLEYESVTIGYVLKSQYFLPDNTSTILHFLQEPFEPLTRPIERRRRNIPLISNENQTDSNEPSKSYEKYDVEAVEIGKGVMATEAVDDSNSPYSDEWNGVEDEEYSPSDYGITKQSDFSTARWTLYKGIEAMADRRGWAGHACMLRSICESAHAPFSFSSGIVAELMHIIMTPSSSKDFLCDNSINEYHRAEEIGKSGAPCDQVFRECTVSVVDKFSGIYNTVQNIAKLLG</sequence>
<feature type="region of interest" description="Disordered" evidence="1">
    <location>
        <begin position="150"/>
        <end position="174"/>
    </location>
</feature>
<proteinExistence type="predicted"/>
<dbReference type="Proteomes" id="UP001151699">
    <property type="component" value="Chromosome B"/>
</dbReference>
<dbReference type="EMBL" id="WJQU01000002">
    <property type="protein sequence ID" value="KAJ6644587.1"/>
    <property type="molecule type" value="Genomic_DNA"/>
</dbReference>
<keyword evidence="3" id="KW-1185">Reference proteome</keyword>
<dbReference type="InterPro" id="IPR006631">
    <property type="entry name" value="DM4_12"/>
</dbReference>
<name>A0A9Q0N6R6_9DIPT</name>
<accession>A0A9Q0N6R6</accession>
<dbReference type="SMART" id="SM00718">
    <property type="entry name" value="DM4_12"/>
    <property type="match status" value="1"/>
</dbReference>
<reference evidence="2" key="1">
    <citation type="submission" date="2022-07" db="EMBL/GenBank/DDBJ databases">
        <authorList>
            <person name="Trinca V."/>
            <person name="Uliana J.V.C."/>
            <person name="Torres T.T."/>
            <person name="Ward R.J."/>
            <person name="Monesi N."/>
        </authorList>
    </citation>
    <scope>NUCLEOTIDE SEQUENCE</scope>
    <source>
        <strain evidence="2">HSMRA1968</strain>
        <tissue evidence="2">Whole embryos</tissue>
    </source>
</reference>
<gene>
    <name evidence="2" type="ORF">Bhyg_09556</name>
</gene>
<protein>
    <submittedName>
        <fullName evidence="2">Uncharacterized protein</fullName>
    </submittedName>
</protein>
<dbReference type="PANTHER" id="PTHR21398:SF21">
    <property type="entry name" value="AGAP004005-PA"/>
    <property type="match status" value="1"/>
</dbReference>
<dbReference type="Pfam" id="PF07841">
    <property type="entry name" value="DM4_12"/>
    <property type="match status" value="1"/>
</dbReference>
<dbReference type="PANTHER" id="PTHR21398">
    <property type="entry name" value="AGAP007094-PA"/>
    <property type="match status" value="1"/>
</dbReference>
<dbReference type="AlphaFoldDB" id="A0A9Q0N6R6"/>